<dbReference type="Gene3D" id="3.40.50.1820">
    <property type="entry name" value="alpha/beta hydrolase"/>
    <property type="match status" value="1"/>
</dbReference>
<reference evidence="2 3" key="1">
    <citation type="submission" date="2016-10" db="EMBL/GenBank/DDBJ databases">
        <authorList>
            <person name="de Groot N.N."/>
        </authorList>
    </citation>
    <scope>NUCLEOTIDE SEQUENCE [LARGE SCALE GENOMIC DNA]</scope>
    <source>
        <strain evidence="2 3">CGMCC 4.2023</strain>
    </source>
</reference>
<feature type="domain" description="AB hydrolase-1" evidence="1">
    <location>
        <begin position="92"/>
        <end position="309"/>
    </location>
</feature>
<dbReference type="RefSeq" id="WP_103889352.1">
    <property type="nucleotide sequence ID" value="NZ_FNVU01000018.1"/>
</dbReference>
<gene>
    <name evidence="2" type="ORF">SAMN05216223_11880</name>
</gene>
<evidence type="ECO:0000259" key="1">
    <source>
        <dbReference type="Pfam" id="PF12697"/>
    </source>
</evidence>
<dbReference type="PANTHER" id="PTHR43798">
    <property type="entry name" value="MONOACYLGLYCEROL LIPASE"/>
    <property type="match status" value="1"/>
</dbReference>
<evidence type="ECO:0000313" key="3">
    <source>
        <dbReference type="Proteomes" id="UP000236754"/>
    </source>
</evidence>
<organism evidence="2 3">
    <name type="scientific">Actinacidiphila yanglinensis</name>
    <dbReference type="NCBI Taxonomy" id="310779"/>
    <lineage>
        <taxon>Bacteria</taxon>
        <taxon>Bacillati</taxon>
        <taxon>Actinomycetota</taxon>
        <taxon>Actinomycetes</taxon>
        <taxon>Kitasatosporales</taxon>
        <taxon>Streptomycetaceae</taxon>
        <taxon>Actinacidiphila</taxon>
    </lineage>
</organism>
<dbReference type="AlphaFoldDB" id="A0A1H6DRK6"/>
<dbReference type="Pfam" id="PF12697">
    <property type="entry name" value="Abhydrolase_6"/>
    <property type="match status" value="1"/>
</dbReference>
<sequence>MTARALSSTERRRTAVAVGVAAALTGVLAGCGHSGSSASGPAASHPAASASAAATAGAASNAGSGTGSTLHMITNQGHRLAFHVTPGRGPAIVLDAGGGLDSSYWKNIVPVLAKRTGSEIITYDRAGMGASDAVPGPWKVQSAVSDLEAGLTDLGATRDVVLVSHSEAGEIATYATRQHPSQFAGAVLVDAAVPQFSTDTEVARVAAATQAQVDALKGRPVTKADRQLLAVAADYVADQHAYHRIAWPAGVPATVIVSAQTPFPTSPPDAQAWRDAQAAFAGAAPNRHLVTAAGSSHDIPVDRPDLVEAQIEAMVNSSR</sequence>
<name>A0A1H6DRK6_9ACTN</name>
<proteinExistence type="predicted"/>
<dbReference type="InterPro" id="IPR000073">
    <property type="entry name" value="AB_hydrolase_1"/>
</dbReference>
<dbReference type="InterPro" id="IPR050266">
    <property type="entry name" value="AB_hydrolase_sf"/>
</dbReference>
<dbReference type="EMBL" id="FNVU01000018">
    <property type="protein sequence ID" value="SEG87343.1"/>
    <property type="molecule type" value="Genomic_DNA"/>
</dbReference>
<dbReference type="PROSITE" id="PS51257">
    <property type="entry name" value="PROKAR_LIPOPROTEIN"/>
    <property type="match status" value="1"/>
</dbReference>
<protein>
    <submittedName>
        <fullName evidence="2">Pimeloyl-ACP methyl ester carboxylesterase</fullName>
    </submittedName>
</protein>
<dbReference type="SUPFAM" id="SSF53474">
    <property type="entry name" value="alpha/beta-Hydrolases"/>
    <property type="match status" value="1"/>
</dbReference>
<dbReference type="Proteomes" id="UP000236754">
    <property type="component" value="Unassembled WGS sequence"/>
</dbReference>
<dbReference type="PANTHER" id="PTHR43798:SF33">
    <property type="entry name" value="HYDROLASE, PUTATIVE (AFU_ORTHOLOGUE AFUA_2G14860)-RELATED"/>
    <property type="match status" value="1"/>
</dbReference>
<dbReference type="GO" id="GO:0016020">
    <property type="term" value="C:membrane"/>
    <property type="evidence" value="ECO:0007669"/>
    <property type="project" value="TreeGrafter"/>
</dbReference>
<keyword evidence="3" id="KW-1185">Reference proteome</keyword>
<dbReference type="GO" id="GO:0003824">
    <property type="term" value="F:catalytic activity"/>
    <property type="evidence" value="ECO:0007669"/>
    <property type="project" value="UniProtKB-ARBA"/>
</dbReference>
<evidence type="ECO:0000313" key="2">
    <source>
        <dbReference type="EMBL" id="SEG87343.1"/>
    </source>
</evidence>
<dbReference type="InterPro" id="IPR029058">
    <property type="entry name" value="AB_hydrolase_fold"/>
</dbReference>
<accession>A0A1H6DRK6</accession>
<dbReference type="OrthoDB" id="7185741at2"/>